<protein>
    <recommendedName>
        <fullName evidence="2">HTH merR-type domain-containing protein</fullName>
    </recommendedName>
</protein>
<evidence type="ECO:0000313" key="1">
    <source>
        <dbReference type="EMBL" id="KKN00230.1"/>
    </source>
</evidence>
<dbReference type="AlphaFoldDB" id="A0A0F9LYI6"/>
<dbReference type="EMBL" id="LAZR01005400">
    <property type="protein sequence ID" value="KKN00230.1"/>
    <property type="molecule type" value="Genomic_DNA"/>
</dbReference>
<gene>
    <name evidence="1" type="ORF">LCGC14_1139850</name>
</gene>
<evidence type="ECO:0008006" key="2">
    <source>
        <dbReference type="Google" id="ProtNLM"/>
    </source>
</evidence>
<sequence>MTTSLPWLTGWKKIGAHIGITDRQTLKKYKRKYGLPVRRLPGGRPVAIPEELNMWLVEFDNRRRKLEGKK</sequence>
<proteinExistence type="predicted"/>
<name>A0A0F9LYI6_9ZZZZ</name>
<comment type="caution">
    <text evidence="1">The sequence shown here is derived from an EMBL/GenBank/DDBJ whole genome shotgun (WGS) entry which is preliminary data.</text>
</comment>
<reference evidence="1" key="1">
    <citation type="journal article" date="2015" name="Nature">
        <title>Complex archaea that bridge the gap between prokaryotes and eukaryotes.</title>
        <authorList>
            <person name="Spang A."/>
            <person name="Saw J.H."/>
            <person name="Jorgensen S.L."/>
            <person name="Zaremba-Niedzwiedzka K."/>
            <person name="Martijn J."/>
            <person name="Lind A.E."/>
            <person name="van Eijk R."/>
            <person name="Schleper C."/>
            <person name="Guy L."/>
            <person name="Ettema T.J."/>
        </authorList>
    </citation>
    <scope>NUCLEOTIDE SEQUENCE</scope>
</reference>
<accession>A0A0F9LYI6</accession>
<organism evidence="1">
    <name type="scientific">marine sediment metagenome</name>
    <dbReference type="NCBI Taxonomy" id="412755"/>
    <lineage>
        <taxon>unclassified sequences</taxon>
        <taxon>metagenomes</taxon>
        <taxon>ecological metagenomes</taxon>
    </lineage>
</organism>